<comment type="similarity">
    <text evidence="2 7">Belongs to the PhoU family.</text>
</comment>
<dbReference type="GO" id="GO:0005737">
    <property type="term" value="C:cytoplasm"/>
    <property type="evidence" value="ECO:0007669"/>
    <property type="project" value="UniProtKB-SubCell"/>
</dbReference>
<dbReference type="EMBL" id="MQSV01000005">
    <property type="protein sequence ID" value="OKL46556.1"/>
    <property type="molecule type" value="Genomic_DNA"/>
</dbReference>
<protein>
    <recommendedName>
        <fullName evidence="7">Phosphate-specific transport system accessory protein PhoU</fullName>
    </recommendedName>
</protein>
<dbReference type="STRING" id="1921764.BSR28_05365"/>
<evidence type="ECO:0000313" key="10">
    <source>
        <dbReference type="Proteomes" id="UP000186785"/>
    </source>
</evidence>
<evidence type="ECO:0000256" key="3">
    <source>
        <dbReference type="ARBA" id="ARBA00011738"/>
    </source>
</evidence>
<feature type="domain" description="PhoU" evidence="8">
    <location>
        <begin position="17"/>
        <end position="103"/>
    </location>
</feature>
<dbReference type="Gene3D" id="1.20.58.220">
    <property type="entry name" value="Phosphate transport system protein phou homolog 2, domain 2"/>
    <property type="match status" value="1"/>
</dbReference>
<comment type="function">
    <text evidence="7">Plays a role in the regulation of phosphate uptake.</text>
</comment>
<dbReference type="PIRSF" id="PIRSF003107">
    <property type="entry name" value="PhoU"/>
    <property type="match status" value="1"/>
</dbReference>
<feature type="domain" description="PhoU" evidence="8">
    <location>
        <begin position="122"/>
        <end position="203"/>
    </location>
</feature>
<evidence type="ECO:0000256" key="2">
    <source>
        <dbReference type="ARBA" id="ARBA00008107"/>
    </source>
</evidence>
<gene>
    <name evidence="9" type="ORF">BSR29_06925</name>
</gene>
<dbReference type="Proteomes" id="UP000186785">
    <property type="component" value="Unassembled WGS sequence"/>
</dbReference>
<dbReference type="OrthoDB" id="9814256at2"/>
<dbReference type="InterPro" id="IPR028366">
    <property type="entry name" value="PhoU"/>
</dbReference>
<evidence type="ECO:0000256" key="1">
    <source>
        <dbReference type="ARBA" id="ARBA00004496"/>
    </source>
</evidence>
<dbReference type="SUPFAM" id="SSF109755">
    <property type="entry name" value="PhoU-like"/>
    <property type="match status" value="1"/>
</dbReference>
<dbReference type="GO" id="GO:0030643">
    <property type="term" value="P:intracellular phosphate ion homeostasis"/>
    <property type="evidence" value="ECO:0007669"/>
    <property type="project" value="InterPro"/>
</dbReference>
<keyword evidence="4 7" id="KW-0813">Transport</keyword>
<dbReference type="InterPro" id="IPR026022">
    <property type="entry name" value="PhoU_dom"/>
</dbReference>
<dbReference type="RefSeq" id="WP_073709581.1">
    <property type="nucleotide sequence ID" value="NZ_MQSU01000003.1"/>
</dbReference>
<evidence type="ECO:0000313" key="9">
    <source>
        <dbReference type="EMBL" id="OKL46556.1"/>
    </source>
</evidence>
<evidence type="ECO:0000256" key="7">
    <source>
        <dbReference type="PIRNR" id="PIRNR003107"/>
    </source>
</evidence>
<comment type="caution">
    <text evidence="9">The sequence shown here is derived from an EMBL/GenBank/DDBJ whole genome shotgun (WGS) entry which is preliminary data.</text>
</comment>
<keyword evidence="6 7" id="KW-0592">Phosphate transport</keyword>
<dbReference type="PANTHER" id="PTHR42930">
    <property type="entry name" value="PHOSPHATE-SPECIFIC TRANSPORT SYSTEM ACCESSORY PROTEIN PHOU"/>
    <property type="match status" value="1"/>
</dbReference>
<dbReference type="GO" id="GO:0045936">
    <property type="term" value="P:negative regulation of phosphate metabolic process"/>
    <property type="evidence" value="ECO:0007669"/>
    <property type="project" value="InterPro"/>
</dbReference>
<organism evidence="9 10">
    <name type="scientific">Boudabousia liubingyangii</name>
    <dbReference type="NCBI Taxonomy" id="1921764"/>
    <lineage>
        <taxon>Bacteria</taxon>
        <taxon>Bacillati</taxon>
        <taxon>Actinomycetota</taxon>
        <taxon>Actinomycetes</taxon>
        <taxon>Actinomycetales</taxon>
        <taxon>Actinomycetaceae</taxon>
        <taxon>Boudabousia</taxon>
    </lineage>
</organism>
<comment type="subunit">
    <text evidence="3 7">Homodimer.</text>
</comment>
<accession>A0A1Q5PK06</accession>
<evidence type="ECO:0000256" key="5">
    <source>
        <dbReference type="ARBA" id="ARBA00022490"/>
    </source>
</evidence>
<reference evidence="9 10" key="1">
    <citation type="submission" date="2016-11" db="EMBL/GenBank/DDBJ databases">
        <title>Actinomyces gypaetusis sp. nov. isolated from the vulture Gypaetus barbatus in Qinghai Tibet Plateau China.</title>
        <authorList>
            <person name="Meng X."/>
        </authorList>
    </citation>
    <scope>NUCLEOTIDE SEQUENCE [LARGE SCALE GENOMIC DNA]</scope>
    <source>
        <strain evidence="9 10">VUL4_2</strain>
    </source>
</reference>
<comment type="subcellular location">
    <subcellularLocation>
        <location evidence="1 7">Cytoplasm</location>
    </subcellularLocation>
</comment>
<dbReference type="FunFam" id="1.20.58.220:FF:000004">
    <property type="entry name" value="Phosphate-specific transport system accessory protein PhoU"/>
    <property type="match status" value="1"/>
</dbReference>
<dbReference type="AlphaFoldDB" id="A0A1Q5PK06"/>
<proteinExistence type="inferred from homology"/>
<dbReference type="Pfam" id="PF01895">
    <property type="entry name" value="PhoU"/>
    <property type="match status" value="2"/>
</dbReference>
<dbReference type="GO" id="GO:0006817">
    <property type="term" value="P:phosphate ion transport"/>
    <property type="evidence" value="ECO:0007669"/>
    <property type="project" value="UniProtKB-KW"/>
</dbReference>
<name>A0A1Q5PK06_9ACTO</name>
<keyword evidence="10" id="KW-1185">Reference proteome</keyword>
<dbReference type="NCBIfam" id="TIGR02135">
    <property type="entry name" value="phoU_full"/>
    <property type="match status" value="1"/>
</dbReference>
<evidence type="ECO:0000259" key="8">
    <source>
        <dbReference type="Pfam" id="PF01895"/>
    </source>
</evidence>
<dbReference type="InterPro" id="IPR038078">
    <property type="entry name" value="PhoU-like_sf"/>
</dbReference>
<evidence type="ECO:0000256" key="6">
    <source>
        <dbReference type="ARBA" id="ARBA00022592"/>
    </source>
</evidence>
<dbReference type="PANTHER" id="PTHR42930:SF3">
    <property type="entry name" value="PHOSPHATE-SPECIFIC TRANSPORT SYSTEM ACCESSORY PROTEIN PHOU"/>
    <property type="match status" value="1"/>
</dbReference>
<evidence type="ECO:0000256" key="4">
    <source>
        <dbReference type="ARBA" id="ARBA00022448"/>
    </source>
</evidence>
<sequence>MREIYRQELSHLGNDLESLAKLVAKALDRARLALAEQDLELAEETIDADDRIDDLAMDIEGATMHLLALQAPVATDLRLITGTMRLAQNLERMGDMAMHVAQVARAAYPEPATPSQIQEILIQMAKRTLDMTLDLGTVIKSSDAELAQKIIDTDDEIDELHRKARRLIRDPEVELTRDQIINGTLLSRFLERTGDHASKAASRIIFMIRGEYVPH</sequence>
<keyword evidence="5 7" id="KW-0963">Cytoplasm</keyword>